<dbReference type="Gene3D" id="3.30.70.1320">
    <property type="entry name" value="Multidrug efflux transporter AcrB pore domain like"/>
    <property type="match status" value="1"/>
</dbReference>
<dbReference type="KEGG" id="sus:Acid_4562"/>
<dbReference type="EMBL" id="CP000473">
    <property type="protein sequence ID" value="ABJ85521.1"/>
    <property type="molecule type" value="Genomic_DNA"/>
</dbReference>
<keyword evidence="1" id="KW-1133">Transmembrane helix</keyword>
<feature type="transmembrane region" description="Helical" evidence="1">
    <location>
        <begin position="925"/>
        <end position="947"/>
    </location>
</feature>
<name>Q01XU4_SOLUE</name>
<dbReference type="InterPro" id="IPR027463">
    <property type="entry name" value="AcrB_DN_DC_subdom"/>
</dbReference>
<proteinExistence type="predicted"/>
<dbReference type="SUPFAM" id="SSF82693">
    <property type="entry name" value="Multidrug efflux transporter AcrB pore domain, PN1, PN2, PC1 and PC2 subdomains"/>
    <property type="match status" value="2"/>
</dbReference>
<dbReference type="Gene3D" id="3.30.70.1440">
    <property type="entry name" value="Multidrug efflux transporter AcrB pore domain"/>
    <property type="match status" value="2"/>
</dbReference>
<dbReference type="InterPro" id="IPR001036">
    <property type="entry name" value="Acrflvin-R"/>
</dbReference>
<dbReference type="PANTHER" id="PTHR32063:SF8">
    <property type="entry name" value="CATION EFFLUX PROTEIN"/>
    <property type="match status" value="1"/>
</dbReference>
<dbReference type="GO" id="GO:0042910">
    <property type="term" value="F:xenobiotic transmembrane transporter activity"/>
    <property type="evidence" value="ECO:0007669"/>
    <property type="project" value="TreeGrafter"/>
</dbReference>
<dbReference type="Pfam" id="PF00873">
    <property type="entry name" value="ACR_tran"/>
    <property type="match status" value="2"/>
</dbReference>
<keyword evidence="1" id="KW-0812">Transmembrane</keyword>
<feature type="transmembrane region" description="Helical" evidence="1">
    <location>
        <begin position="1060"/>
        <end position="1083"/>
    </location>
</feature>
<evidence type="ECO:0000256" key="1">
    <source>
        <dbReference type="SAM" id="Phobius"/>
    </source>
</evidence>
<dbReference type="InParanoid" id="Q01XU4"/>
<dbReference type="AlphaFoldDB" id="Q01XU4"/>
<dbReference type="HOGENOM" id="CLU_002755_1_2_0"/>
<dbReference type="SUPFAM" id="SSF82714">
    <property type="entry name" value="Multidrug efflux transporter AcrB TolC docking domain, DN and DC subdomains"/>
    <property type="match status" value="1"/>
</dbReference>
<feature type="transmembrane region" description="Helical" evidence="1">
    <location>
        <begin position="359"/>
        <end position="379"/>
    </location>
</feature>
<feature type="transmembrane region" description="Helical" evidence="1">
    <location>
        <begin position="334"/>
        <end position="353"/>
    </location>
</feature>
<dbReference type="Gene3D" id="3.30.2090.10">
    <property type="entry name" value="Multidrug efflux transporter AcrB TolC docking domain, DN and DC subdomains"/>
    <property type="match status" value="3"/>
</dbReference>
<organism evidence="2">
    <name type="scientific">Solibacter usitatus (strain Ellin6076)</name>
    <dbReference type="NCBI Taxonomy" id="234267"/>
    <lineage>
        <taxon>Bacteria</taxon>
        <taxon>Pseudomonadati</taxon>
        <taxon>Acidobacteriota</taxon>
        <taxon>Terriglobia</taxon>
        <taxon>Bryobacterales</taxon>
        <taxon>Solibacteraceae</taxon>
        <taxon>Candidatus Solibacter</taxon>
    </lineage>
</organism>
<feature type="transmembrane region" description="Helical" evidence="1">
    <location>
        <begin position="12"/>
        <end position="30"/>
    </location>
</feature>
<protein>
    <submittedName>
        <fullName evidence="2">Acriflavin resistance protein</fullName>
    </submittedName>
</protein>
<dbReference type="Gene3D" id="3.30.70.1430">
    <property type="entry name" value="Multidrug efflux transporter AcrB pore domain"/>
    <property type="match status" value="2"/>
</dbReference>
<feature type="transmembrane region" description="Helical" evidence="1">
    <location>
        <begin position="954"/>
        <end position="972"/>
    </location>
</feature>
<dbReference type="OrthoDB" id="9757876at2"/>
<dbReference type="PANTHER" id="PTHR32063">
    <property type="match status" value="1"/>
</dbReference>
<dbReference type="STRING" id="234267.Acid_4562"/>
<evidence type="ECO:0000313" key="2">
    <source>
        <dbReference type="EMBL" id="ABJ85521.1"/>
    </source>
</evidence>
<dbReference type="PRINTS" id="PR00702">
    <property type="entry name" value="ACRIFLAVINRP"/>
</dbReference>
<dbReference type="eggNOG" id="COG0841">
    <property type="taxonomic scope" value="Bacteria"/>
</dbReference>
<gene>
    <name evidence="2" type="ordered locus">Acid_4562</name>
</gene>
<feature type="transmembrane region" description="Helical" evidence="1">
    <location>
        <begin position="1026"/>
        <end position="1048"/>
    </location>
</feature>
<keyword evidence="1" id="KW-0472">Membrane</keyword>
<accession>Q01XU4</accession>
<dbReference type="SUPFAM" id="SSF82866">
    <property type="entry name" value="Multidrug efflux transporter AcrB transmembrane domain"/>
    <property type="match status" value="2"/>
</dbReference>
<dbReference type="GO" id="GO:0005886">
    <property type="term" value="C:plasma membrane"/>
    <property type="evidence" value="ECO:0007669"/>
    <property type="project" value="TreeGrafter"/>
</dbReference>
<feature type="transmembrane region" description="Helical" evidence="1">
    <location>
        <begin position="458"/>
        <end position="477"/>
    </location>
</feature>
<feature type="transmembrane region" description="Helical" evidence="1">
    <location>
        <begin position="431"/>
        <end position="452"/>
    </location>
</feature>
<sequence>MWIVRLALRRPYTFVVVSVLIAILGVTAIISMPVDIFPYIDIPVVSVVWNYSGLSPEEMEKRMVTFFERSMTTTVNDIEHIESQSYTGVSVTRVYFQPNAKVELALAQITAISQTLLRPMPPGTLPPSIIKYDASSVPIIQLGLQSETMSEQELFDMGQNFIRTQLATIQGAAVPLPYGGKFRQVMVDLNPEQLMAKGLSASDISVALGNQNLIFPAGNAKIGDKDFQIRTNSSPRAIDDLNMMPLRVVNGATIYLKDVAQVRDGYSVQTSLVRTNGTRGALLTVLRSGKASTLAVVDNVKAALPKILAGLPPALKVRQLFDQSIFVRAAINGVVREGVIAACLTGMMILLFLGSWRSTIIVCISIPLSILTSLMILSLMGQTINVMTLGGLALAVGILVDDATVEIENTHRNMAMRKPLVRAVLDGAQQIAAPAFVSTLAICIVFVPVLLLTGAAKYLFTPLAMAVVFAMMASYFLSRTLIPTMVHYMLRSEVKLYARGEHAEGGTGLIWSVHHIFNRRFELLRASYTSMLHWCLDHRLPVLGAFLLFVGGSLCLAPLVGRDFFPTVDSGSMRLHARAPSGTRLETTEQIFAEIENEIRQVVPAREIENIIDNIGIPNGGFNLAFGDSPTLGVSDGDILISLKAEDHGSTAEYTDRLRKRLHQKFPDVVFFFEAANITNQILNFGLPAPIDVQVVSRNAASNYEIASQIAEKVARIPGSADVHIHQVVDYPTINIDVDRSKAGQVGLTQRDVATSLLISLSSSGQIAPTQFLDWRTGVSYGVAVQTPQYRLDSLASILRTPISAPFSGMNTNTATSTAGAAIATNAAVGAGPNQASAAYGNPGTMSGSPQLLSNMVTLGRSVGPEIVNHYNVQPVMDVYANVDRRDLGSVGAGVQKIIKEMTPKLPRGTTIELRGQITTMDNSFYRLGLGMIFAVVLVYLLMAVNFQSWMDPFIILMALPGALAGIVWMLFITQTTFSVPSLMGSIMCIGVATANSILLVVFANDQREEGLDARSAALSAGHTRIRPVIMTASAMIIGMLPMALGFGEGGEQNAPLGRAVIGGLLMATMTTLFVVPLVYSLLRKNPPVDFERRIVEEEHEYLRDEMMLREDLS</sequence>
<reference evidence="2" key="1">
    <citation type="submission" date="2006-10" db="EMBL/GenBank/DDBJ databases">
        <title>Complete sequence of Solibacter usitatus Ellin6076.</title>
        <authorList>
            <consortium name="US DOE Joint Genome Institute"/>
            <person name="Copeland A."/>
            <person name="Lucas S."/>
            <person name="Lapidus A."/>
            <person name="Barry K."/>
            <person name="Detter J.C."/>
            <person name="Glavina del Rio T."/>
            <person name="Hammon N."/>
            <person name="Israni S."/>
            <person name="Dalin E."/>
            <person name="Tice H."/>
            <person name="Pitluck S."/>
            <person name="Thompson L.S."/>
            <person name="Brettin T."/>
            <person name="Bruce D."/>
            <person name="Han C."/>
            <person name="Tapia R."/>
            <person name="Gilna P."/>
            <person name="Schmutz J."/>
            <person name="Larimer F."/>
            <person name="Land M."/>
            <person name="Hauser L."/>
            <person name="Kyrpides N."/>
            <person name="Mikhailova N."/>
            <person name="Janssen P.H."/>
            <person name="Kuske C.R."/>
            <person name="Richardson P."/>
        </authorList>
    </citation>
    <scope>NUCLEOTIDE SEQUENCE</scope>
    <source>
        <strain evidence="2">Ellin6076</strain>
    </source>
</reference>
<feature type="transmembrane region" description="Helical" evidence="1">
    <location>
        <begin position="984"/>
        <end position="1005"/>
    </location>
</feature>
<dbReference type="Gene3D" id="1.20.1640.10">
    <property type="entry name" value="Multidrug efflux transporter AcrB transmembrane domain"/>
    <property type="match status" value="3"/>
</dbReference>